<dbReference type="OrthoDB" id="9808544at2"/>
<dbReference type="Gene3D" id="1.10.530.10">
    <property type="match status" value="1"/>
</dbReference>
<comment type="caution">
    <text evidence="3">The sequence shown here is derived from an EMBL/GenBank/DDBJ whole genome shotgun (WGS) entry which is preliminary data.</text>
</comment>
<protein>
    <submittedName>
        <fullName evidence="3">Lytic murein transglycosylase</fullName>
    </submittedName>
</protein>
<evidence type="ECO:0000313" key="3">
    <source>
        <dbReference type="EMBL" id="PKU23282.1"/>
    </source>
</evidence>
<keyword evidence="1" id="KW-0732">Signal</keyword>
<dbReference type="Pfam" id="PF13406">
    <property type="entry name" value="SLT_2"/>
    <property type="match status" value="1"/>
</dbReference>
<dbReference type="EMBL" id="PIUM01000022">
    <property type="protein sequence ID" value="PKU23282.1"/>
    <property type="molecule type" value="Genomic_DNA"/>
</dbReference>
<proteinExistence type="predicted"/>
<dbReference type="Proteomes" id="UP000233293">
    <property type="component" value="Unassembled WGS sequence"/>
</dbReference>
<dbReference type="SUPFAM" id="SSF53955">
    <property type="entry name" value="Lysozyme-like"/>
    <property type="match status" value="1"/>
</dbReference>
<dbReference type="PANTHER" id="PTHR30163:SF8">
    <property type="entry name" value="LYTIC MUREIN TRANSGLYCOSYLASE"/>
    <property type="match status" value="1"/>
</dbReference>
<dbReference type="GO" id="GO:0008933">
    <property type="term" value="F:peptidoglycan lytic transglycosylase activity"/>
    <property type="evidence" value="ECO:0007669"/>
    <property type="project" value="TreeGrafter"/>
</dbReference>
<dbReference type="InterPro" id="IPR043426">
    <property type="entry name" value="MltB-like"/>
</dbReference>
<evidence type="ECO:0000259" key="2">
    <source>
        <dbReference type="Pfam" id="PF13406"/>
    </source>
</evidence>
<dbReference type="PANTHER" id="PTHR30163">
    <property type="entry name" value="MEMBRANE-BOUND LYTIC MUREIN TRANSGLYCOSYLASE B"/>
    <property type="match status" value="1"/>
</dbReference>
<gene>
    <name evidence="3" type="ORF">CWS72_17430</name>
</gene>
<dbReference type="AlphaFoldDB" id="A0A2N3PSB4"/>
<dbReference type="GO" id="GO:0009253">
    <property type="term" value="P:peptidoglycan catabolic process"/>
    <property type="evidence" value="ECO:0007669"/>
    <property type="project" value="TreeGrafter"/>
</dbReference>
<dbReference type="InterPro" id="IPR031304">
    <property type="entry name" value="SLT_2"/>
</dbReference>
<dbReference type="InterPro" id="IPR023346">
    <property type="entry name" value="Lysozyme-like_dom_sf"/>
</dbReference>
<dbReference type="NCBIfam" id="TIGR02283">
    <property type="entry name" value="MltB_2"/>
    <property type="match status" value="1"/>
</dbReference>
<feature type="domain" description="Transglycosylase SLT" evidence="2">
    <location>
        <begin position="31"/>
        <end position="329"/>
    </location>
</feature>
<evidence type="ECO:0000256" key="1">
    <source>
        <dbReference type="SAM" id="SignalP"/>
    </source>
</evidence>
<sequence>MAFWRKLPGIGAAALWLVLNGPALADQQEDFSTWLGALRNDVLIRGISQATVDQALKDIQPIDRVLELDRRQPEFSMTFEAYRDRVVTPARVADGQQILRQNKALLAEVSRQFGVPPRVLVAMTGIESNYGRNTGGFSVVPALATLAYDGRRSQYFRTELINALKIIDRGMPAQSMQGSWAGAMGQCQFMPSTYLKYARKWKGEGTPDIWRDQGDVFASAANYLSQIGWKGNETWGRPVLLPKHGIAEALIGLDGRRSLKEWNKLGLRQANGKPLPPRKDIQASLIRAETGKGDDVGKGDLYLVYDNFRVLLKWNRSIFFALAAGTLADRLESK</sequence>
<name>A0A2N3PSB4_9PROT</name>
<dbReference type="CDD" id="cd13399">
    <property type="entry name" value="Slt35-like"/>
    <property type="match status" value="1"/>
</dbReference>
<accession>A0A2N3PSB4</accession>
<feature type="chain" id="PRO_5014833506" evidence="1">
    <location>
        <begin position="26"/>
        <end position="334"/>
    </location>
</feature>
<evidence type="ECO:0000313" key="4">
    <source>
        <dbReference type="Proteomes" id="UP000233293"/>
    </source>
</evidence>
<dbReference type="Gene3D" id="1.10.8.350">
    <property type="entry name" value="Bacterial muramidase"/>
    <property type="match status" value="1"/>
</dbReference>
<keyword evidence="4" id="KW-1185">Reference proteome</keyword>
<dbReference type="InterPro" id="IPR011970">
    <property type="entry name" value="MltB_2"/>
</dbReference>
<feature type="signal peptide" evidence="1">
    <location>
        <begin position="1"/>
        <end position="25"/>
    </location>
</feature>
<reference evidence="4" key="1">
    <citation type="submission" date="2017-12" db="EMBL/GenBank/DDBJ databases">
        <title>Draft genome sequence of Telmatospirillum siberiense 26-4b1T, an acidotolerant peatland alphaproteobacterium potentially involved in sulfur cycling.</title>
        <authorList>
            <person name="Hausmann B."/>
            <person name="Pjevac P."/>
            <person name="Schreck K."/>
            <person name="Herbold C.W."/>
            <person name="Daims H."/>
            <person name="Wagner M."/>
            <person name="Pester M."/>
            <person name="Loy A."/>
        </authorList>
    </citation>
    <scope>NUCLEOTIDE SEQUENCE [LARGE SCALE GENOMIC DNA]</scope>
    <source>
        <strain evidence="4">26-4b1</strain>
    </source>
</reference>
<organism evidence="3 4">
    <name type="scientific">Telmatospirillum siberiense</name>
    <dbReference type="NCBI Taxonomy" id="382514"/>
    <lineage>
        <taxon>Bacteria</taxon>
        <taxon>Pseudomonadati</taxon>
        <taxon>Pseudomonadota</taxon>
        <taxon>Alphaproteobacteria</taxon>
        <taxon>Rhodospirillales</taxon>
        <taxon>Rhodospirillaceae</taxon>
        <taxon>Telmatospirillum</taxon>
    </lineage>
</organism>